<keyword evidence="1" id="KW-0175">Coiled coil</keyword>
<dbReference type="RefSeq" id="WP_120166829.1">
    <property type="nucleotide sequence ID" value="NZ_MCIB01000001.1"/>
</dbReference>
<feature type="coiled-coil region" evidence="1">
    <location>
        <begin position="1"/>
        <end position="64"/>
    </location>
</feature>
<gene>
    <name evidence="2" type="ORF">BET03_02310</name>
</gene>
<sequence>MKRSKKILNKLQEELTEAYHTKDLLLDKYNSVNSADKHTLRKALDKQNKLIKQIKNDIEKVKKSFNINCSCDKCNCKNKH</sequence>
<evidence type="ECO:0000313" key="2">
    <source>
        <dbReference type="EMBL" id="RKD34680.1"/>
    </source>
</evidence>
<evidence type="ECO:0000256" key="1">
    <source>
        <dbReference type="SAM" id="Coils"/>
    </source>
</evidence>
<organism evidence="2 3">
    <name type="scientific">Thermohalobacter berrensis</name>
    <dbReference type="NCBI Taxonomy" id="99594"/>
    <lineage>
        <taxon>Bacteria</taxon>
        <taxon>Bacillati</taxon>
        <taxon>Bacillota</taxon>
        <taxon>Tissierellia</taxon>
        <taxon>Tissierellales</taxon>
        <taxon>Thermohalobacteraceae</taxon>
        <taxon>Thermohalobacter</taxon>
    </lineage>
</organism>
<dbReference type="AlphaFoldDB" id="A0A419TB36"/>
<proteinExistence type="predicted"/>
<accession>A0A419TB36</accession>
<comment type="caution">
    <text evidence="2">The sequence shown here is derived from an EMBL/GenBank/DDBJ whole genome shotgun (WGS) entry which is preliminary data.</text>
</comment>
<reference evidence="2 3" key="1">
    <citation type="submission" date="2016-08" db="EMBL/GenBank/DDBJ databases">
        <title>Novel Firmicutes and Novel Genomes.</title>
        <authorList>
            <person name="Poppleton D.I."/>
            <person name="Gribaldo S."/>
        </authorList>
    </citation>
    <scope>NUCLEOTIDE SEQUENCE [LARGE SCALE GENOMIC DNA]</scope>
    <source>
        <strain evidence="2 3">CTT3</strain>
    </source>
</reference>
<dbReference type="Proteomes" id="UP000284177">
    <property type="component" value="Unassembled WGS sequence"/>
</dbReference>
<name>A0A419TB36_9FIRM</name>
<keyword evidence="3" id="KW-1185">Reference proteome</keyword>
<protein>
    <submittedName>
        <fullName evidence="2">Uncharacterized protein</fullName>
    </submittedName>
</protein>
<dbReference type="EMBL" id="MCIB01000001">
    <property type="protein sequence ID" value="RKD34680.1"/>
    <property type="molecule type" value="Genomic_DNA"/>
</dbReference>
<evidence type="ECO:0000313" key="3">
    <source>
        <dbReference type="Proteomes" id="UP000284177"/>
    </source>
</evidence>